<comment type="function">
    <text evidence="11">Catalyzes the reduction of fatty acyl-CoA to fatty alcohols.</text>
</comment>
<dbReference type="OrthoDB" id="429813at2759"/>
<dbReference type="Gene3D" id="3.40.50.720">
    <property type="entry name" value="NAD(P)-binding Rossmann-like Domain"/>
    <property type="match status" value="1"/>
</dbReference>
<evidence type="ECO:0000256" key="4">
    <source>
        <dbReference type="ARBA" id="ARBA00022692"/>
    </source>
</evidence>
<dbReference type="OMA" id="DVHQRTE"/>
<dbReference type="AlphaFoldDB" id="A0A7R8V6X3"/>
<keyword evidence="7 11" id="KW-0560">Oxidoreductase</keyword>
<evidence type="ECO:0000256" key="10">
    <source>
        <dbReference type="ARBA" id="ARBA00052530"/>
    </source>
</evidence>
<dbReference type="InterPro" id="IPR013120">
    <property type="entry name" value="FAR_NAD-bd"/>
</dbReference>
<evidence type="ECO:0000313" key="15">
    <source>
        <dbReference type="Proteomes" id="UP000594454"/>
    </source>
</evidence>
<evidence type="ECO:0000256" key="11">
    <source>
        <dbReference type="RuleBase" id="RU363097"/>
    </source>
</evidence>
<dbReference type="InterPro" id="IPR026055">
    <property type="entry name" value="FAR"/>
</dbReference>
<evidence type="ECO:0000256" key="5">
    <source>
        <dbReference type="ARBA" id="ARBA00022857"/>
    </source>
</evidence>
<dbReference type="Pfam" id="PF03015">
    <property type="entry name" value="Sterile"/>
    <property type="match status" value="1"/>
</dbReference>
<feature type="domain" description="Thioester reductase (TE)" evidence="13">
    <location>
        <begin position="33"/>
        <end position="303"/>
    </location>
</feature>
<dbReference type="CDD" id="cd09071">
    <property type="entry name" value="FAR_C"/>
    <property type="match status" value="1"/>
</dbReference>
<keyword evidence="15" id="KW-1185">Reference proteome</keyword>
<evidence type="ECO:0000256" key="8">
    <source>
        <dbReference type="ARBA" id="ARBA00023098"/>
    </source>
</evidence>
<dbReference type="GO" id="GO:0080019">
    <property type="term" value="F:alcohol-forming very long-chain fatty acyl-CoA reductase activity"/>
    <property type="evidence" value="ECO:0007669"/>
    <property type="project" value="InterPro"/>
</dbReference>
<accession>A0A7R8V6X3</accession>
<sequence length="517" mass="59719">MQIQITDVSSGGGENGEKLTAVQEFYYGTNILITGGTGFLGKILLNKLFTSCPGIENIFLLVRNKKGKDVHSRVEEIFDDPIFDSLKQHIPKFRHRVQGIFGDCMLSGLGLSSSDRLMLIQRVNIVFHMAATVRFDEKLKVAMQINVQACKDIMQICSEMHNLKSAVHVSTAYTQCPLRKIDEKFYPPPIDSGNMLLLTECVPEKLLESITPILLDKWPNTYTFTKAIAEDVINQHGRSMPVGMFRPGIVISTYRDPVCGWIDNFYGPTGAIAGAGTGVIRTFRCDPNAVANMVPVDLCVNSIIATGWDINERYNSKIPGKREIPVYNFCTSKENELTWGEFTTKTTKYGLMYPTVKAIWYLCYSNNPNRLMHFLTILFLHYVPAIIFDTFSLCIGKKPRLLNTYKKIHRFMNVIEYFSMRQWEYQTDNVKNLWQRLSNRDKDIFFFDMSQLDWDLFLQHYFRGIRQFLLNDPLETIPEALVRWNRLYWLHQSIKFLVVAILLKLFWSILLLFFNFN</sequence>
<dbReference type="PANTHER" id="PTHR11011">
    <property type="entry name" value="MALE STERILITY PROTEIN 2-RELATED"/>
    <property type="match status" value="1"/>
</dbReference>
<organism evidence="14 15">
    <name type="scientific">Hermetia illucens</name>
    <name type="common">Black soldier fly</name>
    <dbReference type="NCBI Taxonomy" id="343691"/>
    <lineage>
        <taxon>Eukaryota</taxon>
        <taxon>Metazoa</taxon>
        <taxon>Ecdysozoa</taxon>
        <taxon>Arthropoda</taxon>
        <taxon>Hexapoda</taxon>
        <taxon>Insecta</taxon>
        <taxon>Pterygota</taxon>
        <taxon>Neoptera</taxon>
        <taxon>Endopterygota</taxon>
        <taxon>Diptera</taxon>
        <taxon>Brachycera</taxon>
        <taxon>Stratiomyomorpha</taxon>
        <taxon>Stratiomyidae</taxon>
        <taxon>Hermetiinae</taxon>
        <taxon>Hermetia</taxon>
    </lineage>
</organism>
<evidence type="ECO:0000259" key="12">
    <source>
        <dbReference type="Pfam" id="PF03015"/>
    </source>
</evidence>
<dbReference type="GO" id="GO:0016020">
    <property type="term" value="C:membrane"/>
    <property type="evidence" value="ECO:0007669"/>
    <property type="project" value="UniProtKB-SubCell"/>
</dbReference>
<comment type="subcellular location">
    <subcellularLocation>
        <location evidence="1">Membrane</location>
        <topology evidence="1">Multi-pass membrane protein</topology>
    </subcellularLocation>
</comment>
<dbReference type="CDD" id="cd05236">
    <property type="entry name" value="FAR-N_SDR_e"/>
    <property type="match status" value="1"/>
</dbReference>
<keyword evidence="9 11" id="KW-0472">Membrane</keyword>
<dbReference type="InParanoid" id="A0A7R8V6X3"/>
<feature type="transmembrane region" description="Helical" evidence="11">
    <location>
        <begin position="371"/>
        <end position="396"/>
    </location>
</feature>
<dbReference type="EC" id="1.2.1.84" evidence="11"/>
<dbReference type="SUPFAM" id="SSF51735">
    <property type="entry name" value="NAD(P)-binding Rossmann-fold domains"/>
    <property type="match status" value="1"/>
</dbReference>
<keyword evidence="5 11" id="KW-0521">NADP</keyword>
<proteinExistence type="inferred from homology"/>
<reference evidence="14 15" key="1">
    <citation type="submission" date="2020-11" db="EMBL/GenBank/DDBJ databases">
        <authorList>
            <person name="Wallbank WR R."/>
            <person name="Pardo Diaz C."/>
            <person name="Kozak K."/>
            <person name="Martin S."/>
            <person name="Jiggins C."/>
            <person name="Moest M."/>
            <person name="Warren A I."/>
            <person name="Generalovic N T."/>
            <person name="Byers J.R.P. K."/>
            <person name="Montejo-Kovacevich G."/>
            <person name="Yen C E."/>
        </authorList>
    </citation>
    <scope>NUCLEOTIDE SEQUENCE [LARGE SCALE GENOMIC DNA]</scope>
</reference>
<dbReference type="Proteomes" id="UP000594454">
    <property type="component" value="Chromosome 7"/>
</dbReference>
<evidence type="ECO:0000256" key="9">
    <source>
        <dbReference type="ARBA" id="ARBA00023136"/>
    </source>
</evidence>
<comment type="similarity">
    <text evidence="2 11">Belongs to the fatty acyl-CoA reductase family.</text>
</comment>
<gene>
    <name evidence="14" type="ORF">HERILL_LOCUS16244</name>
</gene>
<dbReference type="InterPro" id="IPR036291">
    <property type="entry name" value="NAD(P)-bd_dom_sf"/>
</dbReference>
<feature type="domain" description="Fatty acyl-CoA reductase C-terminal" evidence="12">
    <location>
        <begin position="380"/>
        <end position="472"/>
    </location>
</feature>
<dbReference type="Pfam" id="PF07993">
    <property type="entry name" value="NAD_binding_4"/>
    <property type="match status" value="1"/>
</dbReference>
<keyword evidence="4 11" id="KW-0812">Transmembrane</keyword>
<dbReference type="PANTHER" id="PTHR11011:SF60">
    <property type="entry name" value="FATTY ACYL-COA REDUCTASE-RELATED"/>
    <property type="match status" value="1"/>
</dbReference>
<comment type="catalytic activity">
    <reaction evidence="10 11">
        <text>a long-chain fatty acyl-CoA + 2 NADPH + 2 H(+) = a long-chain primary fatty alcohol + 2 NADP(+) + CoA</text>
        <dbReference type="Rhea" id="RHEA:52716"/>
        <dbReference type="ChEBI" id="CHEBI:15378"/>
        <dbReference type="ChEBI" id="CHEBI:57287"/>
        <dbReference type="ChEBI" id="CHEBI:57783"/>
        <dbReference type="ChEBI" id="CHEBI:58349"/>
        <dbReference type="ChEBI" id="CHEBI:77396"/>
        <dbReference type="ChEBI" id="CHEBI:83139"/>
        <dbReference type="EC" id="1.2.1.84"/>
    </reaction>
</comment>
<dbReference type="FunFam" id="3.40.50.720:FF:000143">
    <property type="entry name" value="Fatty acyl-CoA reductase"/>
    <property type="match status" value="1"/>
</dbReference>
<keyword evidence="8 11" id="KW-0443">Lipid metabolism</keyword>
<protein>
    <recommendedName>
        <fullName evidence="11">Fatty acyl-CoA reductase</fullName>
        <ecNumber evidence="11">1.2.1.84</ecNumber>
    </recommendedName>
</protein>
<feature type="transmembrane region" description="Helical" evidence="11">
    <location>
        <begin position="496"/>
        <end position="516"/>
    </location>
</feature>
<evidence type="ECO:0000256" key="6">
    <source>
        <dbReference type="ARBA" id="ARBA00022989"/>
    </source>
</evidence>
<evidence type="ECO:0000256" key="2">
    <source>
        <dbReference type="ARBA" id="ARBA00005928"/>
    </source>
</evidence>
<evidence type="ECO:0000256" key="1">
    <source>
        <dbReference type="ARBA" id="ARBA00004141"/>
    </source>
</evidence>
<name>A0A7R8V6X3_HERIL</name>
<dbReference type="EMBL" id="LR899015">
    <property type="protein sequence ID" value="CAD7094001.1"/>
    <property type="molecule type" value="Genomic_DNA"/>
</dbReference>
<keyword evidence="6 11" id="KW-1133">Transmembrane helix</keyword>
<evidence type="ECO:0000259" key="13">
    <source>
        <dbReference type="Pfam" id="PF07993"/>
    </source>
</evidence>
<dbReference type="GO" id="GO:0005777">
    <property type="term" value="C:peroxisome"/>
    <property type="evidence" value="ECO:0007669"/>
    <property type="project" value="TreeGrafter"/>
</dbReference>
<evidence type="ECO:0000256" key="7">
    <source>
        <dbReference type="ARBA" id="ARBA00023002"/>
    </source>
</evidence>
<evidence type="ECO:0000313" key="14">
    <source>
        <dbReference type="EMBL" id="CAD7094001.1"/>
    </source>
</evidence>
<dbReference type="InterPro" id="IPR033640">
    <property type="entry name" value="FAR_C"/>
</dbReference>
<keyword evidence="3 11" id="KW-0444">Lipid biosynthesis</keyword>
<dbReference type="GO" id="GO:0035336">
    <property type="term" value="P:long-chain fatty-acyl-CoA metabolic process"/>
    <property type="evidence" value="ECO:0007669"/>
    <property type="project" value="TreeGrafter"/>
</dbReference>
<evidence type="ECO:0000256" key="3">
    <source>
        <dbReference type="ARBA" id="ARBA00022516"/>
    </source>
</evidence>
<dbReference type="GO" id="GO:0102965">
    <property type="term" value="F:alcohol-forming long-chain fatty acyl-CoA reductase activity"/>
    <property type="evidence" value="ECO:0007669"/>
    <property type="project" value="UniProtKB-EC"/>
</dbReference>